<comment type="caution">
    <text evidence="1">The sequence shown here is derived from an EMBL/GenBank/DDBJ whole genome shotgun (WGS) entry which is preliminary data.</text>
</comment>
<dbReference type="Proteomes" id="UP001605036">
    <property type="component" value="Unassembled WGS sequence"/>
</dbReference>
<dbReference type="AlphaFoldDB" id="A0ABD1YIK7"/>
<name>A0ABD1YIK7_9MARC</name>
<evidence type="ECO:0000313" key="2">
    <source>
        <dbReference type="Proteomes" id="UP001605036"/>
    </source>
</evidence>
<keyword evidence="2" id="KW-1185">Reference proteome</keyword>
<accession>A0ABD1YIK7</accession>
<reference evidence="1 2" key="1">
    <citation type="submission" date="2024-09" db="EMBL/GenBank/DDBJ databases">
        <title>Chromosome-scale assembly of Riccia fluitans.</title>
        <authorList>
            <person name="Paukszto L."/>
            <person name="Sawicki J."/>
            <person name="Karawczyk K."/>
            <person name="Piernik-Szablinska J."/>
            <person name="Szczecinska M."/>
            <person name="Mazdziarz M."/>
        </authorList>
    </citation>
    <scope>NUCLEOTIDE SEQUENCE [LARGE SCALE GENOMIC DNA]</scope>
    <source>
        <strain evidence="1">Rf_01</strain>
        <tissue evidence="1">Aerial parts of the thallus</tissue>
    </source>
</reference>
<proteinExistence type="predicted"/>
<sequence length="80" mass="9322">MASCSQEEDTNSLDSFVVAWKRLRTEVKQLQYKEVKKLSTLDTLRRQLERVTGDGTNGEQDRVLELSDQVAKLQAWEEHR</sequence>
<evidence type="ECO:0000313" key="1">
    <source>
        <dbReference type="EMBL" id="KAL2629409.1"/>
    </source>
</evidence>
<dbReference type="EMBL" id="JBHFFA010000004">
    <property type="protein sequence ID" value="KAL2629409.1"/>
    <property type="molecule type" value="Genomic_DNA"/>
</dbReference>
<gene>
    <name evidence="1" type="ORF">R1flu_014095</name>
</gene>
<protein>
    <submittedName>
        <fullName evidence="1">Uncharacterized protein</fullName>
    </submittedName>
</protein>
<organism evidence="1 2">
    <name type="scientific">Riccia fluitans</name>
    <dbReference type="NCBI Taxonomy" id="41844"/>
    <lineage>
        <taxon>Eukaryota</taxon>
        <taxon>Viridiplantae</taxon>
        <taxon>Streptophyta</taxon>
        <taxon>Embryophyta</taxon>
        <taxon>Marchantiophyta</taxon>
        <taxon>Marchantiopsida</taxon>
        <taxon>Marchantiidae</taxon>
        <taxon>Marchantiales</taxon>
        <taxon>Ricciaceae</taxon>
        <taxon>Riccia</taxon>
    </lineage>
</organism>